<evidence type="ECO:0000313" key="3">
    <source>
        <dbReference type="Proteomes" id="UP000324222"/>
    </source>
</evidence>
<sequence>MKNNSREKNKTKLENGEQGDVVLTDDGRGWARQDWRADWLASGVVGGWRRPSRTHHVSI</sequence>
<gene>
    <name evidence="2" type="ORF">E2C01_081765</name>
</gene>
<organism evidence="2 3">
    <name type="scientific">Portunus trituberculatus</name>
    <name type="common">Swimming crab</name>
    <name type="synonym">Neptunus trituberculatus</name>
    <dbReference type="NCBI Taxonomy" id="210409"/>
    <lineage>
        <taxon>Eukaryota</taxon>
        <taxon>Metazoa</taxon>
        <taxon>Ecdysozoa</taxon>
        <taxon>Arthropoda</taxon>
        <taxon>Crustacea</taxon>
        <taxon>Multicrustacea</taxon>
        <taxon>Malacostraca</taxon>
        <taxon>Eumalacostraca</taxon>
        <taxon>Eucarida</taxon>
        <taxon>Decapoda</taxon>
        <taxon>Pleocyemata</taxon>
        <taxon>Brachyura</taxon>
        <taxon>Eubrachyura</taxon>
        <taxon>Portunoidea</taxon>
        <taxon>Portunidae</taxon>
        <taxon>Portuninae</taxon>
        <taxon>Portunus</taxon>
    </lineage>
</organism>
<evidence type="ECO:0000256" key="1">
    <source>
        <dbReference type="SAM" id="MobiDB-lite"/>
    </source>
</evidence>
<feature type="region of interest" description="Disordered" evidence="1">
    <location>
        <begin position="1"/>
        <end position="25"/>
    </location>
</feature>
<dbReference type="Proteomes" id="UP000324222">
    <property type="component" value="Unassembled WGS sequence"/>
</dbReference>
<protein>
    <submittedName>
        <fullName evidence="2">Uncharacterized protein</fullName>
    </submittedName>
</protein>
<feature type="compositionally biased region" description="Basic and acidic residues" evidence="1">
    <location>
        <begin position="1"/>
        <end position="15"/>
    </location>
</feature>
<evidence type="ECO:0000313" key="2">
    <source>
        <dbReference type="EMBL" id="MPC86925.1"/>
    </source>
</evidence>
<accession>A0A5B7IWS0</accession>
<keyword evidence="3" id="KW-1185">Reference proteome</keyword>
<comment type="caution">
    <text evidence="2">The sequence shown here is derived from an EMBL/GenBank/DDBJ whole genome shotgun (WGS) entry which is preliminary data.</text>
</comment>
<name>A0A5B7IWS0_PORTR</name>
<dbReference type="AlphaFoldDB" id="A0A5B7IWS0"/>
<reference evidence="2 3" key="1">
    <citation type="submission" date="2019-05" db="EMBL/GenBank/DDBJ databases">
        <title>Another draft genome of Portunus trituberculatus and its Hox gene families provides insights of decapod evolution.</title>
        <authorList>
            <person name="Jeong J.-H."/>
            <person name="Song I."/>
            <person name="Kim S."/>
            <person name="Choi T."/>
            <person name="Kim D."/>
            <person name="Ryu S."/>
            <person name="Kim W."/>
        </authorList>
    </citation>
    <scope>NUCLEOTIDE SEQUENCE [LARGE SCALE GENOMIC DNA]</scope>
    <source>
        <tissue evidence="2">Muscle</tissue>
    </source>
</reference>
<proteinExistence type="predicted"/>
<dbReference type="EMBL" id="VSRR010072961">
    <property type="protein sequence ID" value="MPC86925.1"/>
    <property type="molecule type" value="Genomic_DNA"/>
</dbReference>